<feature type="region of interest" description="Disordered" evidence="1">
    <location>
        <begin position="233"/>
        <end position="302"/>
    </location>
</feature>
<feature type="compositionally biased region" description="Low complexity" evidence="1">
    <location>
        <begin position="671"/>
        <end position="686"/>
    </location>
</feature>
<sequence>MTKWSGKASSTTRSTHRSSVHCHSRSTRRAATSGMATKTAACNSPCGKGQGSDQMLHLCMRDYCLQRGFKEAARAICREAGVPAGCSFTATARNMGISVRDNEPAYASHGALYEAWSAFWDVFTTQNNDLTAFEHVASWRHSANANVSDSAQPSPNEAQRKECHAGSQNVRDSETAVAATVELLHSDLNVQRQRQRQRQRQAGKLATTQLAPITLLLPPQTAQQVSPPAAHPVFTRMEHQPGPRFPASQPEAPRQQQLHPPAPRSNGHTRKRKEDYSPDPSTIPYGSDESSNSDCQGSGKAHSSLACPLVAAPSVHAQPHLQPRMENEPEWDGSGIQESWQKQQSTEMSDLERLASPQVDAVFNQKAARQSPQQVVPTCLTLISDFQHPQTLHSQPQSHQYARLQSPPHTRPLDQHRSSRGPDPFHTLTQQQHREFQRQYHDRDPCTMNNEHDRSNQGHPFINDSQDQQNHQQSQHQDQTKHSGSAGPVVNNALALRNSRSLVAHCMQQLQMGDRNVGSLTTEEKAALLERIRRVQFAQLDPSHCLANVHVATLAATSEQVRVTSAASSSMPHGQLANAPAAAPPLSDRPARSHSGQDNTVAVIDASAPAELRGSTCKRQKIGRPCGKAPPALALAASTTSEQGKGSRRIKASASMTRRRRSLPALSPCNGSTATSTSASASVSTAGTSPTASVALVQASPAPCVAPTHRYASPQYLMPDDGFSSVQLSRNGGGCGGGGERARTEGCEGDDSRLVLPNAITHAMEFDGALSTNGIADSGTLDDTDASFAFTYGFDSLSDEADPMANLNATQLASGYNILLDRVWARSEATVFGRQGPCGFERGADSLGMISG</sequence>
<reference evidence="2 3" key="1">
    <citation type="submission" date="2014-05" db="EMBL/GenBank/DDBJ databases">
        <title>Draft genome sequence of a rare smut relative, Tilletiaria anomala UBC 951.</title>
        <authorList>
            <consortium name="DOE Joint Genome Institute"/>
            <person name="Toome M."/>
            <person name="Kuo A."/>
            <person name="Henrissat B."/>
            <person name="Lipzen A."/>
            <person name="Tritt A."/>
            <person name="Yoshinaga Y."/>
            <person name="Zane M."/>
            <person name="Barry K."/>
            <person name="Grigoriev I.V."/>
            <person name="Spatafora J.W."/>
            <person name="Aimea M.C."/>
        </authorList>
    </citation>
    <scope>NUCLEOTIDE SEQUENCE [LARGE SCALE GENOMIC DNA]</scope>
    <source>
        <strain evidence="2 3">UBC 951</strain>
    </source>
</reference>
<dbReference type="AlphaFoldDB" id="A0A066VC45"/>
<feature type="compositionally biased region" description="Basic residues" evidence="1">
    <location>
        <begin position="14"/>
        <end position="28"/>
    </location>
</feature>
<feature type="compositionally biased region" description="Polar residues" evidence="1">
    <location>
        <begin position="390"/>
        <end position="400"/>
    </location>
</feature>
<feature type="region of interest" description="Disordered" evidence="1">
    <location>
        <begin position="144"/>
        <end position="174"/>
    </location>
</feature>
<evidence type="ECO:0000313" key="3">
    <source>
        <dbReference type="Proteomes" id="UP000027361"/>
    </source>
</evidence>
<feature type="compositionally biased region" description="Polar residues" evidence="1">
    <location>
        <begin position="144"/>
        <end position="157"/>
    </location>
</feature>
<feature type="region of interest" description="Disordered" evidence="1">
    <location>
        <begin position="390"/>
        <end position="488"/>
    </location>
</feature>
<feature type="region of interest" description="Disordered" evidence="1">
    <location>
        <begin position="636"/>
        <end position="686"/>
    </location>
</feature>
<dbReference type="PROSITE" id="PS50896">
    <property type="entry name" value="LISH"/>
    <property type="match status" value="1"/>
</dbReference>
<dbReference type="EMBL" id="JMSN01000173">
    <property type="protein sequence ID" value="KDN36319.1"/>
    <property type="molecule type" value="Genomic_DNA"/>
</dbReference>
<feature type="compositionally biased region" description="Basic residues" evidence="1">
    <location>
        <begin position="646"/>
        <end position="662"/>
    </location>
</feature>
<dbReference type="HOGENOM" id="CLU_334998_0_0_1"/>
<feature type="compositionally biased region" description="Polar residues" evidence="1">
    <location>
        <begin position="336"/>
        <end position="348"/>
    </location>
</feature>
<dbReference type="Proteomes" id="UP000027361">
    <property type="component" value="Unassembled WGS sequence"/>
</dbReference>
<accession>A0A066VC45</accession>
<feature type="compositionally biased region" description="Basic and acidic residues" evidence="1">
    <location>
        <begin position="432"/>
        <end position="456"/>
    </location>
</feature>
<feature type="region of interest" description="Disordered" evidence="1">
    <location>
        <begin position="565"/>
        <end position="598"/>
    </location>
</feature>
<name>A0A066VC45_TILAU</name>
<comment type="caution">
    <text evidence="2">The sequence shown here is derived from an EMBL/GenBank/DDBJ whole genome shotgun (WGS) entry which is preliminary data.</text>
</comment>
<organism evidence="2 3">
    <name type="scientific">Tilletiaria anomala (strain ATCC 24038 / CBS 436.72 / UBC 951)</name>
    <dbReference type="NCBI Taxonomy" id="1037660"/>
    <lineage>
        <taxon>Eukaryota</taxon>
        <taxon>Fungi</taxon>
        <taxon>Dikarya</taxon>
        <taxon>Basidiomycota</taxon>
        <taxon>Ustilaginomycotina</taxon>
        <taxon>Exobasidiomycetes</taxon>
        <taxon>Georgefischeriales</taxon>
        <taxon>Tilletiariaceae</taxon>
        <taxon>Tilletiaria</taxon>
    </lineage>
</organism>
<dbReference type="GeneID" id="25267623"/>
<evidence type="ECO:0000256" key="1">
    <source>
        <dbReference type="SAM" id="MobiDB-lite"/>
    </source>
</evidence>
<feature type="region of interest" description="Disordered" evidence="1">
    <location>
        <begin position="1"/>
        <end position="34"/>
    </location>
</feature>
<feature type="region of interest" description="Disordered" evidence="1">
    <location>
        <begin position="324"/>
        <end position="349"/>
    </location>
</feature>
<gene>
    <name evidence="2" type="ORF">K437DRAFT_57151</name>
</gene>
<dbReference type="RefSeq" id="XP_013240013.1">
    <property type="nucleotide sequence ID" value="XM_013384559.1"/>
</dbReference>
<dbReference type="InParanoid" id="A0A066VC45"/>
<dbReference type="InterPro" id="IPR006594">
    <property type="entry name" value="LisH"/>
</dbReference>
<proteinExistence type="predicted"/>
<feature type="compositionally biased region" description="Low complexity" evidence="1">
    <location>
        <begin position="463"/>
        <end position="477"/>
    </location>
</feature>
<keyword evidence="3" id="KW-1185">Reference proteome</keyword>
<evidence type="ECO:0000313" key="2">
    <source>
        <dbReference type="EMBL" id="KDN36319.1"/>
    </source>
</evidence>
<dbReference type="STRING" id="1037660.A0A066VC45"/>
<protein>
    <submittedName>
        <fullName evidence="2">Uncharacterized protein</fullName>
    </submittedName>
</protein>